<dbReference type="InterPro" id="IPR009056">
    <property type="entry name" value="Cyt_c-like_dom"/>
</dbReference>
<evidence type="ECO:0000256" key="3">
    <source>
        <dbReference type="ARBA" id="ARBA00023004"/>
    </source>
</evidence>
<evidence type="ECO:0000256" key="5">
    <source>
        <dbReference type="SAM" id="SignalP"/>
    </source>
</evidence>
<evidence type="ECO:0000256" key="2">
    <source>
        <dbReference type="ARBA" id="ARBA00022723"/>
    </source>
</evidence>
<proteinExistence type="predicted"/>
<dbReference type="Gene3D" id="1.10.760.10">
    <property type="entry name" value="Cytochrome c-like domain"/>
    <property type="match status" value="1"/>
</dbReference>
<dbReference type="RefSeq" id="WP_146271566.1">
    <property type="nucleotide sequence ID" value="NZ_VOEI01000003.1"/>
</dbReference>
<name>A0A563U4K0_9SPHI</name>
<dbReference type="GO" id="GO:0046872">
    <property type="term" value="F:metal ion binding"/>
    <property type="evidence" value="ECO:0007669"/>
    <property type="project" value="UniProtKB-KW"/>
</dbReference>
<dbReference type="GO" id="GO:0009055">
    <property type="term" value="F:electron transfer activity"/>
    <property type="evidence" value="ECO:0007669"/>
    <property type="project" value="InterPro"/>
</dbReference>
<dbReference type="PANTHER" id="PTHR35008">
    <property type="entry name" value="BLL4482 PROTEIN-RELATED"/>
    <property type="match status" value="1"/>
</dbReference>
<evidence type="ECO:0000256" key="4">
    <source>
        <dbReference type="PROSITE-ProRule" id="PRU00433"/>
    </source>
</evidence>
<dbReference type="OrthoDB" id="9811395at2"/>
<evidence type="ECO:0000313" key="7">
    <source>
        <dbReference type="EMBL" id="TWR26284.1"/>
    </source>
</evidence>
<feature type="signal peptide" evidence="5">
    <location>
        <begin position="1"/>
        <end position="20"/>
    </location>
</feature>
<dbReference type="Proteomes" id="UP000318010">
    <property type="component" value="Unassembled WGS sequence"/>
</dbReference>
<feature type="domain" description="Cytochrome c" evidence="6">
    <location>
        <begin position="30"/>
        <end position="120"/>
    </location>
</feature>
<dbReference type="PROSITE" id="PS51257">
    <property type="entry name" value="PROKAR_LIPOPROTEIN"/>
    <property type="match status" value="1"/>
</dbReference>
<dbReference type="AlphaFoldDB" id="A0A563U4K0"/>
<dbReference type="GO" id="GO:0020037">
    <property type="term" value="F:heme binding"/>
    <property type="evidence" value="ECO:0007669"/>
    <property type="project" value="InterPro"/>
</dbReference>
<comment type="caution">
    <text evidence="7">The sequence shown here is derived from an EMBL/GenBank/DDBJ whole genome shotgun (WGS) entry which is preliminary data.</text>
</comment>
<keyword evidence="1 4" id="KW-0349">Heme</keyword>
<sequence>MKLRLIGGIILFLIVSIAACQSDADQDYKRYFTGGANIYKQKCQNCHGNNGEGLTSLIPPLTDTAYLKKNKNHLACIVRNGITEQVLTINSKAYEGSMPANTDLAPIEIAKVLTFVTNSFGNKHGTVAVDMVEKDLTSCP</sequence>
<dbReference type="PANTHER" id="PTHR35008:SF4">
    <property type="entry name" value="BLL4482 PROTEIN"/>
    <property type="match status" value="1"/>
</dbReference>
<keyword evidence="3 4" id="KW-0408">Iron</keyword>
<reference evidence="7 8" key="1">
    <citation type="submission" date="2019-07" db="EMBL/GenBank/DDBJ databases">
        <authorList>
            <person name="Kim J."/>
        </authorList>
    </citation>
    <scope>NUCLEOTIDE SEQUENCE [LARGE SCALE GENOMIC DNA]</scope>
    <source>
        <strain evidence="7 8">MJ1a</strain>
    </source>
</reference>
<keyword evidence="2 4" id="KW-0479">Metal-binding</keyword>
<dbReference type="InterPro" id="IPR051459">
    <property type="entry name" value="Cytochrome_c-type_DH"/>
</dbReference>
<accession>A0A563U4K0</accession>
<evidence type="ECO:0000259" key="6">
    <source>
        <dbReference type="PROSITE" id="PS51007"/>
    </source>
</evidence>
<dbReference type="Pfam" id="PF13442">
    <property type="entry name" value="Cytochrome_CBB3"/>
    <property type="match status" value="1"/>
</dbReference>
<dbReference type="PROSITE" id="PS51007">
    <property type="entry name" value="CYTC"/>
    <property type="match status" value="1"/>
</dbReference>
<evidence type="ECO:0000313" key="8">
    <source>
        <dbReference type="Proteomes" id="UP000318010"/>
    </source>
</evidence>
<feature type="chain" id="PRO_5022221482" evidence="5">
    <location>
        <begin position="21"/>
        <end position="140"/>
    </location>
</feature>
<organism evidence="7 8">
    <name type="scientific">Mucilaginibacter achroorhodeus</name>
    <dbReference type="NCBI Taxonomy" id="2599294"/>
    <lineage>
        <taxon>Bacteria</taxon>
        <taxon>Pseudomonadati</taxon>
        <taxon>Bacteroidota</taxon>
        <taxon>Sphingobacteriia</taxon>
        <taxon>Sphingobacteriales</taxon>
        <taxon>Sphingobacteriaceae</taxon>
        <taxon>Mucilaginibacter</taxon>
    </lineage>
</organism>
<gene>
    <name evidence="7" type="ORF">FPZ42_11730</name>
</gene>
<keyword evidence="8" id="KW-1185">Reference proteome</keyword>
<keyword evidence="5" id="KW-0732">Signal</keyword>
<evidence type="ECO:0000256" key="1">
    <source>
        <dbReference type="ARBA" id="ARBA00022617"/>
    </source>
</evidence>
<dbReference type="EMBL" id="VOEI01000003">
    <property type="protein sequence ID" value="TWR26284.1"/>
    <property type="molecule type" value="Genomic_DNA"/>
</dbReference>
<protein>
    <submittedName>
        <fullName evidence="7">Cytochrome c</fullName>
    </submittedName>
</protein>
<dbReference type="SUPFAM" id="SSF46626">
    <property type="entry name" value="Cytochrome c"/>
    <property type="match status" value="1"/>
</dbReference>
<dbReference type="InterPro" id="IPR036909">
    <property type="entry name" value="Cyt_c-like_dom_sf"/>
</dbReference>